<evidence type="ECO:0000256" key="8">
    <source>
        <dbReference type="ARBA" id="ARBA00049127"/>
    </source>
</evidence>
<dbReference type="GO" id="GO:0033387">
    <property type="term" value="P:putrescine biosynthetic process from arginine, via ornithine"/>
    <property type="evidence" value="ECO:0007669"/>
    <property type="project" value="TreeGrafter"/>
</dbReference>
<dbReference type="EC" id="4.1.1.17" evidence="7"/>
<evidence type="ECO:0000256" key="3">
    <source>
        <dbReference type="ARBA" id="ARBA00022793"/>
    </source>
</evidence>
<dbReference type="SUPFAM" id="SSF50621">
    <property type="entry name" value="Alanine racemase C-terminal domain-like"/>
    <property type="match status" value="1"/>
</dbReference>
<dbReference type="InterPro" id="IPR000183">
    <property type="entry name" value="Orn/DAP/Arg_de-COase"/>
</dbReference>
<comment type="pathway">
    <text evidence="6">Amine and polyamine biosynthesis; putrescine biosynthesis via L-ornithine pathway; putrescine from L-ornithine: step 1/1.</text>
</comment>
<dbReference type="FunFam" id="2.40.37.10:FF:000004">
    <property type="entry name" value="Ornithine decarboxylase"/>
    <property type="match status" value="1"/>
</dbReference>
<gene>
    <name evidence="11" type="ORF">F0L68_23815</name>
</gene>
<dbReference type="Pfam" id="PF02784">
    <property type="entry name" value="Orn_Arg_deC_N"/>
    <property type="match status" value="1"/>
</dbReference>
<evidence type="ECO:0000256" key="4">
    <source>
        <dbReference type="ARBA" id="ARBA00022898"/>
    </source>
</evidence>
<evidence type="ECO:0000259" key="10">
    <source>
        <dbReference type="Pfam" id="PF02784"/>
    </source>
</evidence>
<dbReference type="InterPro" id="IPR022657">
    <property type="entry name" value="De-COase2_CS"/>
</dbReference>
<feature type="domain" description="Orn/DAP/Arg decarboxylase 2 N-terminal" evidence="10">
    <location>
        <begin position="49"/>
        <end position="283"/>
    </location>
</feature>
<evidence type="ECO:0000313" key="12">
    <source>
        <dbReference type="Proteomes" id="UP000323454"/>
    </source>
</evidence>
<proteinExistence type="inferred from homology"/>
<evidence type="ECO:0000256" key="7">
    <source>
        <dbReference type="ARBA" id="ARBA00034138"/>
    </source>
</evidence>
<evidence type="ECO:0000256" key="5">
    <source>
        <dbReference type="ARBA" id="ARBA00023239"/>
    </source>
</evidence>
<feature type="modified residue" description="N6-(pyridoxal phosphate)lysine" evidence="9">
    <location>
        <position position="72"/>
    </location>
</feature>
<comment type="caution">
    <text evidence="11">The sequence shown here is derived from an EMBL/GenBank/DDBJ whole genome shotgun (WGS) entry which is preliminary data.</text>
</comment>
<dbReference type="PROSITE" id="PS00879">
    <property type="entry name" value="ODR_DC_2_2"/>
    <property type="match status" value="1"/>
</dbReference>
<comment type="catalytic activity">
    <reaction evidence="8">
        <text>L-ornithine + H(+) = putrescine + CO2</text>
        <dbReference type="Rhea" id="RHEA:22964"/>
        <dbReference type="ChEBI" id="CHEBI:15378"/>
        <dbReference type="ChEBI" id="CHEBI:16526"/>
        <dbReference type="ChEBI" id="CHEBI:46911"/>
        <dbReference type="ChEBI" id="CHEBI:326268"/>
        <dbReference type="EC" id="4.1.1.17"/>
    </reaction>
</comment>
<evidence type="ECO:0000256" key="2">
    <source>
        <dbReference type="ARBA" id="ARBA00008872"/>
    </source>
</evidence>
<dbReference type="Gene3D" id="3.20.20.10">
    <property type="entry name" value="Alanine racemase"/>
    <property type="match status" value="1"/>
</dbReference>
<comment type="cofactor">
    <cofactor evidence="1 9">
        <name>pyridoxal 5'-phosphate</name>
        <dbReference type="ChEBI" id="CHEBI:597326"/>
    </cofactor>
</comment>
<keyword evidence="5" id="KW-0456">Lyase</keyword>
<dbReference type="SUPFAM" id="SSF51419">
    <property type="entry name" value="PLP-binding barrel"/>
    <property type="match status" value="1"/>
</dbReference>
<dbReference type="InterPro" id="IPR022653">
    <property type="entry name" value="De-COase2_pyr-phos_BS"/>
</dbReference>
<dbReference type="OrthoDB" id="9802241at2"/>
<name>A0A5B2X6L5_9PSEU</name>
<dbReference type="InterPro" id="IPR022644">
    <property type="entry name" value="De-COase2_N"/>
</dbReference>
<dbReference type="RefSeq" id="WP_149851889.1">
    <property type="nucleotide sequence ID" value="NZ_VUOB01000041.1"/>
</dbReference>
<dbReference type="Proteomes" id="UP000323454">
    <property type="component" value="Unassembled WGS sequence"/>
</dbReference>
<keyword evidence="3" id="KW-0210">Decarboxylase</keyword>
<dbReference type="PANTHER" id="PTHR11482">
    <property type="entry name" value="ARGININE/DIAMINOPIMELATE/ORNITHINE DECARBOXYLASE"/>
    <property type="match status" value="1"/>
</dbReference>
<reference evidence="11 12" key="1">
    <citation type="submission" date="2019-09" db="EMBL/GenBank/DDBJ databases">
        <title>Goodfellowia gen. nov., a new genus of the Pseudonocardineae related to Actinoalloteichus, containing Goodfellowia coeruleoviolacea gen. nov., comb. nov. gen. nov., comb. nov.</title>
        <authorList>
            <person name="Labeda D."/>
        </authorList>
    </citation>
    <scope>NUCLEOTIDE SEQUENCE [LARGE SCALE GENOMIC DNA]</scope>
    <source>
        <strain evidence="11 12">AN110305</strain>
    </source>
</reference>
<dbReference type="FunFam" id="3.20.20.10:FF:000008">
    <property type="entry name" value="Ornithine decarboxylase"/>
    <property type="match status" value="1"/>
</dbReference>
<dbReference type="InterPro" id="IPR029066">
    <property type="entry name" value="PLP-binding_barrel"/>
</dbReference>
<dbReference type="EMBL" id="VUOB01000041">
    <property type="protein sequence ID" value="KAA2258845.1"/>
    <property type="molecule type" value="Genomic_DNA"/>
</dbReference>
<dbReference type="CDD" id="cd00622">
    <property type="entry name" value="PLPDE_III_ODC"/>
    <property type="match status" value="1"/>
</dbReference>
<evidence type="ECO:0000256" key="6">
    <source>
        <dbReference type="ARBA" id="ARBA00034115"/>
    </source>
</evidence>
<sequence>MTSTTTDDRATVTSVQLTQGTEAPSVSDRVRRFLAETPPPTPCLVIDLETVRRRFAEVSSALPEAGIYYAVKANPAPEVVRALAALGCSFDVASPAEIDLCLAEGAAPETISYSNPIKKAAQVAYAYARGVRMYACDSEADLDNLAAHAPGSSVFCRTLLRDKGSIYPFGRKFGCEPEMVVELLARAVELGLDASGVSFHVGSQQLDPAGWDSGIATAAEIAAALRDRGVELTSLNLGGGLPASYRTQAPPLAEYGAAIRAAVARSFGEHRPRLMIEPGRSIVGEAGVLRSEVVLVSRKSYRDDTRWVFLDVGKYGGLVETEGEAIAYPVLTSRDGGPTGPVVLAGPTCDGDDVLYQHTHYELPLDLAAGDHVDILSTGAYTASYSSVEFNGFEPLRTYCVDGAE</sequence>
<reference evidence="11 12" key="2">
    <citation type="submission" date="2019-09" db="EMBL/GenBank/DDBJ databases">
        <authorList>
            <person name="Jin C."/>
        </authorList>
    </citation>
    <scope>NUCLEOTIDE SEQUENCE [LARGE SCALE GENOMIC DNA]</scope>
    <source>
        <strain evidence="11 12">AN110305</strain>
    </source>
</reference>
<dbReference type="Gene3D" id="2.40.37.10">
    <property type="entry name" value="Lyase, Ornithine Decarboxylase, Chain A, domain 1"/>
    <property type="match status" value="1"/>
</dbReference>
<comment type="similarity">
    <text evidence="2">Belongs to the Orn/Lys/Arg decarboxylase class-II family.</text>
</comment>
<dbReference type="PRINTS" id="PR01179">
    <property type="entry name" value="ODADCRBXLASE"/>
</dbReference>
<dbReference type="InterPro" id="IPR002433">
    <property type="entry name" value="Orn_de-COase"/>
</dbReference>
<keyword evidence="12" id="KW-1185">Reference proteome</keyword>
<keyword evidence="4 9" id="KW-0663">Pyridoxal phosphate</keyword>
<accession>A0A5B2X6L5</accession>
<dbReference type="PANTHER" id="PTHR11482:SF6">
    <property type="entry name" value="ORNITHINE DECARBOXYLASE 1-RELATED"/>
    <property type="match status" value="1"/>
</dbReference>
<dbReference type="GO" id="GO:0005737">
    <property type="term" value="C:cytoplasm"/>
    <property type="evidence" value="ECO:0007669"/>
    <property type="project" value="TreeGrafter"/>
</dbReference>
<dbReference type="GO" id="GO:0004586">
    <property type="term" value="F:ornithine decarboxylase activity"/>
    <property type="evidence" value="ECO:0007669"/>
    <property type="project" value="UniProtKB-EC"/>
</dbReference>
<dbReference type="AlphaFoldDB" id="A0A5B2X6L5"/>
<evidence type="ECO:0000313" key="11">
    <source>
        <dbReference type="EMBL" id="KAA2258845.1"/>
    </source>
</evidence>
<dbReference type="PROSITE" id="PS00878">
    <property type="entry name" value="ODR_DC_2_1"/>
    <property type="match status" value="1"/>
</dbReference>
<evidence type="ECO:0000256" key="9">
    <source>
        <dbReference type="PIRSR" id="PIRSR600183-50"/>
    </source>
</evidence>
<protein>
    <recommendedName>
        <fullName evidence="7">ornithine decarboxylase</fullName>
        <ecNumber evidence="7">4.1.1.17</ecNumber>
    </recommendedName>
</protein>
<feature type="active site" description="Proton donor" evidence="9">
    <location>
        <position position="349"/>
    </location>
</feature>
<organism evidence="11 12">
    <name type="scientific">Solihabitans fulvus</name>
    <dbReference type="NCBI Taxonomy" id="1892852"/>
    <lineage>
        <taxon>Bacteria</taxon>
        <taxon>Bacillati</taxon>
        <taxon>Actinomycetota</taxon>
        <taxon>Actinomycetes</taxon>
        <taxon>Pseudonocardiales</taxon>
        <taxon>Pseudonocardiaceae</taxon>
        <taxon>Solihabitans</taxon>
    </lineage>
</organism>
<dbReference type="PRINTS" id="PR01182">
    <property type="entry name" value="ORNDCRBXLASE"/>
</dbReference>
<evidence type="ECO:0000256" key="1">
    <source>
        <dbReference type="ARBA" id="ARBA00001933"/>
    </source>
</evidence>
<dbReference type="InterPro" id="IPR009006">
    <property type="entry name" value="Ala_racemase/Decarboxylase_C"/>
</dbReference>